<proteinExistence type="predicted"/>
<evidence type="ECO:0000313" key="2">
    <source>
        <dbReference type="EMBL" id="MBL0743168.1"/>
    </source>
</evidence>
<feature type="chain" id="PRO_5046034055" evidence="1">
    <location>
        <begin position="28"/>
        <end position="107"/>
    </location>
</feature>
<accession>A0ABS1KV37</accession>
<name>A0ABS1KV37_9BACT</name>
<feature type="signal peptide" evidence="1">
    <location>
        <begin position="1"/>
        <end position="27"/>
    </location>
</feature>
<reference evidence="2 3" key="1">
    <citation type="submission" date="2021-01" db="EMBL/GenBank/DDBJ databases">
        <title>Chryseolinea sp. Jin1 Genome sequencing and assembly.</title>
        <authorList>
            <person name="Kim I."/>
        </authorList>
    </citation>
    <scope>NUCLEOTIDE SEQUENCE [LARGE SCALE GENOMIC DNA]</scope>
    <source>
        <strain evidence="2 3">Jin1</strain>
    </source>
</reference>
<comment type="caution">
    <text evidence="2">The sequence shown here is derived from an EMBL/GenBank/DDBJ whole genome shotgun (WGS) entry which is preliminary data.</text>
</comment>
<protein>
    <submittedName>
        <fullName evidence="2">Uncharacterized protein</fullName>
    </submittedName>
</protein>
<dbReference type="Proteomes" id="UP000613030">
    <property type="component" value="Unassembled WGS sequence"/>
</dbReference>
<evidence type="ECO:0000256" key="1">
    <source>
        <dbReference type="SAM" id="SignalP"/>
    </source>
</evidence>
<keyword evidence="1" id="KW-0732">Signal</keyword>
<organism evidence="2 3">
    <name type="scientific">Chryseolinea lacunae</name>
    <dbReference type="NCBI Taxonomy" id="2801331"/>
    <lineage>
        <taxon>Bacteria</taxon>
        <taxon>Pseudomonadati</taxon>
        <taxon>Bacteroidota</taxon>
        <taxon>Cytophagia</taxon>
        <taxon>Cytophagales</taxon>
        <taxon>Fulvivirgaceae</taxon>
        <taxon>Chryseolinea</taxon>
    </lineage>
</organism>
<sequence length="107" mass="11459">MKKCMNVWMKTIAMMGLVMMSVSFANAQTGNDPAWPISKDVQRVANKKALNDPNLGKSHIRAKSTDAGWVVSKGVHRGSGTAMAKGNVASKGYPAWAISKGVQQIGR</sequence>
<keyword evidence="3" id="KW-1185">Reference proteome</keyword>
<dbReference type="EMBL" id="JAERRB010000006">
    <property type="protein sequence ID" value="MBL0743168.1"/>
    <property type="molecule type" value="Genomic_DNA"/>
</dbReference>
<gene>
    <name evidence="2" type="ORF">JI741_18195</name>
</gene>
<dbReference type="RefSeq" id="WP_202012239.1">
    <property type="nucleotide sequence ID" value="NZ_JAERRB010000006.1"/>
</dbReference>
<evidence type="ECO:0000313" key="3">
    <source>
        <dbReference type="Proteomes" id="UP000613030"/>
    </source>
</evidence>